<dbReference type="CDD" id="cd16513">
    <property type="entry name" value="RING-HC_LONFs_rpt1"/>
    <property type="match status" value="1"/>
</dbReference>
<dbReference type="PROSITE" id="PS00518">
    <property type="entry name" value="ZF_RING_1"/>
    <property type="match status" value="2"/>
</dbReference>
<dbReference type="KEGG" id="pps:100993898"/>
<dbReference type="GO" id="GO:0005737">
    <property type="term" value="C:cytoplasm"/>
    <property type="evidence" value="ECO:0007669"/>
    <property type="project" value="UniProtKB-ARBA"/>
</dbReference>
<keyword evidence="1" id="KW-0479">Metal-binding</keyword>
<dbReference type="OMA" id="RLMPHWS"/>
<reference evidence="10" key="3">
    <citation type="submission" date="2025-09" db="UniProtKB">
        <authorList>
            <consortium name="Ensembl"/>
        </authorList>
    </citation>
    <scope>IDENTIFICATION</scope>
</reference>
<dbReference type="PROSITE" id="PS50089">
    <property type="entry name" value="ZF_RING_2"/>
    <property type="match status" value="2"/>
</dbReference>
<feature type="compositionally biased region" description="Polar residues" evidence="7">
    <location>
        <begin position="57"/>
        <end position="66"/>
    </location>
</feature>
<accession>A0A2R8ZPB1</accession>
<evidence type="ECO:0000256" key="2">
    <source>
        <dbReference type="ARBA" id="ARBA00022771"/>
    </source>
</evidence>
<dbReference type="Ensembl" id="ENSPPAT00000021257.1">
    <property type="protein sequence ID" value="ENSPPAP00000004639.1"/>
    <property type="gene ID" value="ENSPPAG00000019392.1"/>
</dbReference>
<dbReference type="InterPro" id="IPR001841">
    <property type="entry name" value="Znf_RING"/>
</dbReference>
<dbReference type="CTD" id="79836"/>
<dbReference type="RefSeq" id="XP_003812681.1">
    <property type="nucleotide sequence ID" value="XM_003812633.6"/>
</dbReference>
<dbReference type="SMART" id="SM00028">
    <property type="entry name" value="TPR"/>
    <property type="match status" value="3"/>
</dbReference>
<feature type="repeat" description="TPR" evidence="6">
    <location>
        <begin position="243"/>
        <end position="276"/>
    </location>
</feature>
<dbReference type="EMBL" id="AJFE02040329">
    <property type="status" value="NOT_ANNOTATED_CDS"/>
    <property type="molecule type" value="Genomic_DNA"/>
</dbReference>
<name>A0A2R8ZPB1_PANPA</name>
<dbReference type="SMART" id="SM00464">
    <property type="entry name" value="LON"/>
    <property type="match status" value="1"/>
</dbReference>
<keyword evidence="4" id="KW-0862">Zinc</keyword>
<feature type="region of interest" description="Disordered" evidence="7">
    <location>
        <begin position="322"/>
        <end position="411"/>
    </location>
</feature>
<keyword evidence="11" id="KW-1185">Reference proteome</keyword>
<evidence type="ECO:0000256" key="3">
    <source>
        <dbReference type="ARBA" id="ARBA00022803"/>
    </source>
</evidence>
<dbReference type="GO" id="GO:0008270">
    <property type="term" value="F:zinc ion binding"/>
    <property type="evidence" value="ECO:0007669"/>
    <property type="project" value="UniProtKB-KW"/>
</dbReference>
<dbReference type="AlphaFoldDB" id="A0A2R8ZPB1"/>
<dbReference type="SMART" id="SM00184">
    <property type="entry name" value="RING"/>
    <property type="match status" value="2"/>
</dbReference>
<dbReference type="Gene3D" id="1.25.40.10">
    <property type="entry name" value="Tetratricopeptide repeat domain"/>
    <property type="match status" value="1"/>
</dbReference>
<dbReference type="InterPro" id="IPR046336">
    <property type="entry name" value="Lon_prtase_N_sf"/>
</dbReference>
<dbReference type="SUPFAM" id="SSF88697">
    <property type="entry name" value="PUA domain-like"/>
    <property type="match status" value="1"/>
</dbReference>
<feature type="domain" description="RING-type" evidence="8">
    <location>
        <begin position="158"/>
        <end position="195"/>
    </location>
</feature>
<feature type="region of interest" description="Disordered" evidence="7">
    <location>
        <begin position="1"/>
        <end position="69"/>
    </location>
</feature>
<keyword evidence="2 5" id="KW-0863">Zinc-finger</keyword>
<keyword evidence="3 6" id="KW-0802">TPR repeat</keyword>
<dbReference type="InterPro" id="IPR017907">
    <property type="entry name" value="Znf_RING_CS"/>
</dbReference>
<dbReference type="InterPro" id="IPR019734">
    <property type="entry name" value="TPR_rpt"/>
</dbReference>
<sequence>MESVRIEQMLSLPAEVSSDNLESAERGASAAQVDMGPHPKVAAEGPAPLPTREPEQEQSPGTSTPESKVLLTQADALASRGRIREALEVYRQLSERQQLVAEQLEQLVRCLAEKVPQGEALAPAPPDEGSTASGTVAAEETGAAAAAAATEVWDGFKCRKCHGFLSDPVSLSCGHTFCKLCLERGRAADRRCALCGVKLSALMVATGRARGARRAGQQPPPPLRVNVVLSGLLGKLFPGPARASQLRHEGNRLYRERQVEAALLKYNEAVKLAPNDHLLYSNRSQIYFTLESHENALHDAEIACKLRPMGFKDNLELPHCSSQEEAAARGDGSSLMDPAKVKGDGQQHHMKDQEEEEEKWDATSPKATSSKTGKCQEKKRKHCQIESQEETGMPNKASKQDPPTDQEDKPALSLPLASFDASDLECALCMRLFYEPVTTPCGHTFCLKCLERCLDHNAKCPLCKDGLSQCLASRKYSKNVIMEELIAKFLPEELKERRKLYEEEMEELSNLNKNVPIFVCTIAYPTVPCPLHIFEPCYRLMIRRCIETGTRQFGMCLGDPVKGFAEYGCILEIRNVRFFADGRSVVDSIGKRRFRVLHQSQRDGYNTADIEYIEDQKVQGEDCAELMGLHNCVYQQASLWFHSLKLSLKNRILNHFGPMPEKDADPQMNPNGPAWCWWMLAVLPLESRAQLPFLAMRSLKDRLNGIRRVLAFISRN</sequence>
<feature type="compositionally biased region" description="Basic and acidic residues" evidence="7">
    <location>
        <begin position="339"/>
        <end position="352"/>
    </location>
</feature>
<evidence type="ECO:0000256" key="7">
    <source>
        <dbReference type="SAM" id="MobiDB-lite"/>
    </source>
</evidence>
<proteinExistence type="predicted"/>
<dbReference type="Pfam" id="PF13923">
    <property type="entry name" value="zf-C3HC4_2"/>
    <property type="match status" value="1"/>
</dbReference>
<feature type="domain" description="Lon N-terminal" evidence="9">
    <location>
        <begin position="505"/>
        <end position="714"/>
    </location>
</feature>
<dbReference type="Gene3D" id="3.30.40.10">
    <property type="entry name" value="Zinc/RING finger domain, C3HC4 (zinc finger)"/>
    <property type="match status" value="2"/>
</dbReference>
<dbReference type="InterPro" id="IPR011990">
    <property type="entry name" value="TPR-like_helical_dom_sf"/>
</dbReference>
<evidence type="ECO:0000259" key="8">
    <source>
        <dbReference type="PROSITE" id="PS50089"/>
    </source>
</evidence>
<dbReference type="Proteomes" id="UP000240080">
    <property type="component" value="Chromosome X"/>
</dbReference>
<dbReference type="EMBL" id="AJFE02040330">
    <property type="status" value="NOT_ANNOTATED_CDS"/>
    <property type="molecule type" value="Genomic_DNA"/>
</dbReference>
<evidence type="ECO:0000313" key="11">
    <source>
        <dbReference type="Proteomes" id="UP000240080"/>
    </source>
</evidence>
<dbReference type="PROSITE" id="PS51787">
    <property type="entry name" value="LON_N"/>
    <property type="match status" value="1"/>
</dbReference>
<dbReference type="CDD" id="cd16514">
    <property type="entry name" value="RING-HC_LONFs_rpt2"/>
    <property type="match status" value="1"/>
</dbReference>
<evidence type="ECO:0000256" key="1">
    <source>
        <dbReference type="ARBA" id="ARBA00022723"/>
    </source>
</evidence>
<feature type="domain" description="RING-type" evidence="8">
    <location>
        <begin position="426"/>
        <end position="464"/>
    </location>
</feature>
<dbReference type="Pfam" id="PF00097">
    <property type="entry name" value="zf-C3HC4"/>
    <property type="match status" value="1"/>
</dbReference>
<dbReference type="PANTHER" id="PTHR23327:SF41">
    <property type="entry name" value="LON PEPTIDASE N-TERMINAL DOMAIN AND RING FINGER PROTEIN 3"/>
    <property type="match status" value="1"/>
</dbReference>
<dbReference type="InterPro" id="IPR015947">
    <property type="entry name" value="PUA-like_sf"/>
</dbReference>
<dbReference type="InterPro" id="IPR003111">
    <property type="entry name" value="Lon_prtase_N"/>
</dbReference>
<protein>
    <submittedName>
        <fullName evidence="10">LON peptidase N-terminal domain and ring finger 3</fullName>
    </submittedName>
</protein>
<dbReference type="STRING" id="9597.ENSPPAP00000004639"/>
<dbReference type="SUPFAM" id="SSF48452">
    <property type="entry name" value="TPR-like"/>
    <property type="match status" value="1"/>
</dbReference>
<dbReference type="PROSITE" id="PS50005">
    <property type="entry name" value="TPR"/>
    <property type="match status" value="1"/>
</dbReference>
<dbReference type="GeneTree" id="ENSGT00440000033329"/>
<dbReference type="PANTHER" id="PTHR23327">
    <property type="entry name" value="RING FINGER PROTEIN 127"/>
    <property type="match status" value="1"/>
</dbReference>
<evidence type="ECO:0000259" key="9">
    <source>
        <dbReference type="PROSITE" id="PS51787"/>
    </source>
</evidence>
<dbReference type="GeneID" id="100993898"/>
<dbReference type="GO" id="GO:0061630">
    <property type="term" value="F:ubiquitin protein ligase activity"/>
    <property type="evidence" value="ECO:0007669"/>
    <property type="project" value="TreeGrafter"/>
</dbReference>
<dbReference type="InterPro" id="IPR013083">
    <property type="entry name" value="Znf_RING/FYVE/PHD"/>
</dbReference>
<dbReference type="InterPro" id="IPR018957">
    <property type="entry name" value="Znf_C3HC4_RING-type"/>
</dbReference>
<evidence type="ECO:0000313" key="10">
    <source>
        <dbReference type="Ensembl" id="ENSPPAP00000004639.1"/>
    </source>
</evidence>
<dbReference type="Pfam" id="PF02190">
    <property type="entry name" value="LON_substr_bdg"/>
    <property type="match status" value="1"/>
</dbReference>
<evidence type="ECO:0000256" key="6">
    <source>
        <dbReference type="PROSITE-ProRule" id="PRU00339"/>
    </source>
</evidence>
<organism evidence="10 11">
    <name type="scientific">Pan paniscus</name>
    <name type="common">Pygmy chimpanzee</name>
    <name type="synonym">Bonobo</name>
    <dbReference type="NCBI Taxonomy" id="9597"/>
    <lineage>
        <taxon>Eukaryota</taxon>
        <taxon>Metazoa</taxon>
        <taxon>Chordata</taxon>
        <taxon>Craniata</taxon>
        <taxon>Vertebrata</taxon>
        <taxon>Euteleostomi</taxon>
        <taxon>Mammalia</taxon>
        <taxon>Eutheria</taxon>
        <taxon>Euarchontoglires</taxon>
        <taxon>Primates</taxon>
        <taxon>Haplorrhini</taxon>
        <taxon>Catarrhini</taxon>
        <taxon>Hominidae</taxon>
        <taxon>Pan</taxon>
    </lineage>
</organism>
<dbReference type="Bgee" id="ENSPPAG00000019392">
    <property type="expression patterns" value="Expressed in cerebellum and 6 other cell types or tissues"/>
</dbReference>
<gene>
    <name evidence="10" type="primary">LONRF3</name>
</gene>
<evidence type="ECO:0000256" key="4">
    <source>
        <dbReference type="ARBA" id="ARBA00022833"/>
    </source>
</evidence>
<evidence type="ECO:0000256" key="5">
    <source>
        <dbReference type="PROSITE-ProRule" id="PRU00175"/>
    </source>
</evidence>
<reference evidence="10" key="2">
    <citation type="submission" date="2025-08" db="UniProtKB">
        <authorList>
            <consortium name="Ensembl"/>
        </authorList>
    </citation>
    <scope>IDENTIFICATION</scope>
</reference>
<reference evidence="10 11" key="1">
    <citation type="journal article" date="2012" name="Nature">
        <title>The bonobo genome compared with the chimpanzee and human genomes.</title>
        <authorList>
            <person name="Prufer K."/>
            <person name="Munch K."/>
            <person name="Hellmann I."/>
            <person name="Akagi K."/>
            <person name="Miller J.R."/>
            <person name="Walenz B."/>
            <person name="Koren S."/>
            <person name="Sutton G."/>
            <person name="Kodira C."/>
            <person name="Winer R."/>
            <person name="Knight J.R."/>
            <person name="Mullikin J.C."/>
            <person name="Meader S.J."/>
            <person name="Ponting C.P."/>
            <person name="Lunter G."/>
            <person name="Higashino S."/>
            <person name="Hobolth A."/>
            <person name="Dutheil J."/>
            <person name="Karakoc E."/>
            <person name="Alkan C."/>
            <person name="Sajjadian S."/>
            <person name="Catacchio C.R."/>
            <person name="Ventura M."/>
            <person name="Marques-Bonet T."/>
            <person name="Eichler E.E."/>
            <person name="Andre C."/>
            <person name="Atencia R."/>
            <person name="Mugisha L."/>
            <person name="Junhold J."/>
            <person name="Patterson N."/>
            <person name="Siebauer M."/>
            <person name="Good J.M."/>
            <person name="Fischer A."/>
            <person name="Ptak S.E."/>
            <person name="Lachmann M."/>
            <person name="Symer D.E."/>
            <person name="Mailund T."/>
            <person name="Schierup M.H."/>
            <person name="Andres A.M."/>
            <person name="Kelso J."/>
            <person name="Paabo S."/>
        </authorList>
    </citation>
    <scope>NUCLEOTIDE SEQUENCE [LARGE SCALE GENOMIC DNA]</scope>
</reference>
<dbReference type="SUPFAM" id="SSF57850">
    <property type="entry name" value="RING/U-box"/>
    <property type="match status" value="2"/>
</dbReference>
<dbReference type="Gene3D" id="2.30.130.40">
    <property type="entry name" value="LON domain-like"/>
    <property type="match status" value="1"/>
</dbReference>